<proteinExistence type="predicted"/>
<organism evidence="5 6">
    <name type="scientific">Xylanibacter ruminicola</name>
    <name type="common">Prevotella ruminicola</name>
    <dbReference type="NCBI Taxonomy" id="839"/>
    <lineage>
        <taxon>Bacteria</taxon>
        <taxon>Pseudomonadati</taxon>
        <taxon>Bacteroidota</taxon>
        <taxon>Bacteroidia</taxon>
        <taxon>Bacteroidales</taxon>
        <taxon>Prevotellaceae</taxon>
        <taxon>Xylanibacter</taxon>
    </lineage>
</organism>
<feature type="transmembrane region" description="Helical" evidence="3">
    <location>
        <begin position="7"/>
        <end position="25"/>
    </location>
</feature>
<dbReference type="InterPro" id="IPR016032">
    <property type="entry name" value="Sig_transdc_resp-reg_C-effctor"/>
</dbReference>
<keyword evidence="3" id="KW-0472">Membrane</keyword>
<evidence type="ECO:0000313" key="5">
    <source>
        <dbReference type="EMBL" id="SEG04514.1"/>
    </source>
</evidence>
<evidence type="ECO:0000256" key="1">
    <source>
        <dbReference type="ARBA" id="ARBA00023125"/>
    </source>
</evidence>
<dbReference type="Gene3D" id="1.10.10.10">
    <property type="entry name" value="Winged helix-like DNA-binding domain superfamily/Winged helix DNA-binding domain"/>
    <property type="match status" value="1"/>
</dbReference>
<evidence type="ECO:0000256" key="3">
    <source>
        <dbReference type="SAM" id="Phobius"/>
    </source>
</evidence>
<dbReference type="GO" id="GO:0006355">
    <property type="term" value="P:regulation of DNA-templated transcription"/>
    <property type="evidence" value="ECO:0007669"/>
    <property type="project" value="InterPro"/>
</dbReference>
<accession>A0A1H5WYC3</accession>
<dbReference type="AlphaFoldDB" id="A0A1H5WYC3"/>
<dbReference type="PROSITE" id="PS51755">
    <property type="entry name" value="OMPR_PHOB"/>
    <property type="match status" value="1"/>
</dbReference>
<evidence type="ECO:0000313" key="6">
    <source>
        <dbReference type="Proteomes" id="UP000236735"/>
    </source>
</evidence>
<dbReference type="Pfam" id="PF00486">
    <property type="entry name" value="Trans_reg_C"/>
    <property type="match status" value="1"/>
</dbReference>
<feature type="transmembrane region" description="Helical" evidence="3">
    <location>
        <begin position="103"/>
        <end position="120"/>
    </location>
</feature>
<dbReference type="SMART" id="SM00862">
    <property type="entry name" value="Trans_reg_C"/>
    <property type="match status" value="1"/>
</dbReference>
<dbReference type="RefSeq" id="WP_103916138.1">
    <property type="nucleotide sequence ID" value="NZ_FNUV01000007.1"/>
</dbReference>
<dbReference type="InterPro" id="IPR036388">
    <property type="entry name" value="WH-like_DNA-bd_sf"/>
</dbReference>
<keyword evidence="1 2" id="KW-0238">DNA-binding</keyword>
<dbReference type="SUPFAM" id="SSF46894">
    <property type="entry name" value="C-terminal effector domain of the bipartite response regulators"/>
    <property type="match status" value="1"/>
</dbReference>
<dbReference type="Proteomes" id="UP000236735">
    <property type="component" value="Unassembled WGS sequence"/>
</dbReference>
<keyword evidence="3" id="KW-1133">Transmembrane helix</keyword>
<dbReference type="GO" id="GO:0003677">
    <property type="term" value="F:DNA binding"/>
    <property type="evidence" value="ECO:0007669"/>
    <property type="project" value="UniProtKB-UniRule"/>
</dbReference>
<evidence type="ECO:0000256" key="2">
    <source>
        <dbReference type="PROSITE-ProRule" id="PRU01091"/>
    </source>
</evidence>
<dbReference type="EMBL" id="FNUV01000007">
    <property type="protein sequence ID" value="SEG04514.1"/>
    <property type="molecule type" value="Genomic_DNA"/>
</dbReference>
<reference evidence="5 6" key="1">
    <citation type="submission" date="2016-10" db="EMBL/GenBank/DDBJ databases">
        <authorList>
            <person name="de Groot N.N."/>
        </authorList>
    </citation>
    <scope>NUCLEOTIDE SEQUENCE [LARGE SCALE GENOMIC DNA]</scope>
    <source>
        <strain evidence="5 6">AR32</strain>
    </source>
</reference>
<dbReference type="GO" id="GO:0000160">
    <property type="term" value="P:phosphorelay signal transduction system"/>
    <property type="evidence" value="ECO:0007669"/>
    <property type="project" value="InterPro"/>
</dbReference>
<feature type="domain" description="OmpR/PhoB-type" evidence="4">
    <location>
        <begin position="130"/>
        <end position="227"/>
    </location>
</feature>
<dbReference type="InterPro" id="IPR001867">
    <property type="entry name" value="OmpR/PhoB-type_DNA-bd"/>
</dbReference>
<protein>
    <submittedName>
        <fullName evidence="5">Transcriptional regulatory protein, C terminal</fullName>
    </submittedName>
</protein>
<sequence length="228" mass="26372">MKQRYAIIVFLVLIGTSAMTSFYSYRATEQLVEDDMSQALTLALKKQQSDVINADTIRVFNSCLQLDELRGSAILAVDTRQKGFRCEANCSMATIFSMSEQRPALAIWMLALLWATFCFFQRKRDMPLLPGMLQYGDLRYSESESRFFNAKGEYVKLTPMQQQLMEMFFHSSNHTLSKTEICDTLWPKKDNANETLYTLIRRLKPIIESHSDLKIEVDRGKAYELIIK</sequence>
<keyword evidence="3" id="KW-0812">Transmembrane</keyword>
<feature type="DNA-binding region" description="OmpR/PhoB-type" evidence="2">
    <location>
        <begin position="130"/>
        <end position="227"/>
    </location>
</feature>
<name>A0A1H5WYC3_XYLRU</name>
<gene>
    <name evidence="5" type="ORF">SAMN05216354_2574</name>
</gene>
<evidence type="ECO:0000259" key="4">
    <source>
        <dbReference type="PROSITE" id="PS51755"/>
    </source>
</evidence>